<evidence type="ECO:0000256" key="3">
    <source>
        <dbReference type="ARBA" id="ARBA00022989"/>
    </source>
</evidence>
<keyword evidence="8" id="KW-1185">Reference proteome</keyword>
<evidence type="ECO:0008006" key="9">
    <source>
        <dbReference type="Google" id="ProtNLM"/>
    </source>
</evidence>
<dbReference type="AlphaFoldDB" id="A0AA39V8Z9"/>
<gene>
    <name evidence="7" type="ORF">JMJ35_003757</name>
</gene>
<dbReference type="FunFam" id="1.20.1540.10:FF:000004">
    <property type="entry name" value="Transmembrane protein 115"/>
    <property type="match status" value="1"/>
</dbReference>
<evidence type="ECO:0000313" key="7">
    <source>
        <dbReference type="EMBL" id="KAK0514035.1"/>
    </source>
</evidence>
<keyword evidence="4 6" id="KW-0472">Membrane</keyword>
<keyword evidence="3 6" id="KW-1133">Transmembrane helix</keyword>
<organism evidence="7 8">
    <name type="scientific">Cladonia borealis</name>
    <dbReference type="NCBI Taxonomy" id="184061"/>
    <lineage>
        <taxon>Eukaryota</taxon>
        <taxon>Fungi</taxon>
        <taxon>Dikarya</taxon>
        <taxon>Ascomycota</taxon>
        <taxon>Pezizomycotina</taxon>
        <taxon>Lecanoromycetes</taxon>
        <taxon>OSLEUM clade</taxon>
        <taxon>Lecanoromycetidae</taxon>
        <taxon>Lecanorales</taxon>
        <taxon>Lecanorineae</taxon>
        <taxon>Cladoniaceae</taxon>
        <taxon>Cladonia</taxon>
    </lineage>
</organism>
<feature type="transmembrane region" description="Helical" evidence="6">
    <location>
        <begin position="52"/>
        <end position="78"/>
    </location>
</feature>
<accession>A0AA39V8Z9</accession>
<dbReference type="PANTHER" id="PTHR13377">
    <property type="entry name" value="PLACENTAL PROTEIN 6"/>
    <property type="match status" value="1"/>
</dbReference>
<evidence type="ECO:0000256" key="1">
    <source>
        <dbReference type="ARBA" id="ARBA00004141"/>
    </source>
</evidence>
<name>A0AA39V8Z9_9LECA</name>
<feature type="transmembrane region" description="Helical" evidence="6">
    <location>
        <begin position="90"/>
        <end position="112"/>
    </location>
</feature>
<dbReference type="InterPro" id="IPR035952">
    <property type="entry name" value="Rhomboid-like_sf"/>
</dbReference>
<feature type="region of interest" description="Disordered" evidence="5">
    <location>
        <begin position="270"/>
        <end position="350"/>
    </location>
</feature>
<keyword evidence="2 6" id="KW-0812">Transmembrane</keyword>
<dbReference type="SMART" id="SM01160">
    <property type="entry name" value="DUF1751"/>
    <property type="match status" value="1"/>
</dbReference>
<dbReference type="PANTHER" id="PTHR13377:SF3">
    <property type="entry name" value="TRANSMEMBRANE PROTEIN 115"/>
    <property type="match status" value="1"/>
</dbReference>
<evidence type="ECO:0000256" key="5">
    <source>
        <dbReference type="SAM" id="MobiDB-lite"/>
    </source>
</evidence>
<protein>
    <recommendedName>
        <fullName evidence="9">Rhomboid family protein</fullName>
    </recommendedName>
</protein>
<evidence type="ECO:0000256" key="2">
    <source>
        <dbReference type="ARBA" id="ARBA00022692"/>
    </source>
</evidence>
<dbReference type="GO" id="GO:0016020">
    <property type="term" value="C:membrane"/>
    <property type="evidence" value="ECO:0007669"/>
    <property type="project" value="UniProtKB-SubCell"/>
</dbReference>
<feature type="transmembrane region" description="Helical" evidence="6">
    <location>
        <begin position="12"/>
        <end position="32"/>
    </location>
</feature>
<feature type="compositionally biased region" description="Basic and acidic residues" evidence="5">
    <location>
        <begin position="294"/>
        <end position="303"/>
    </location>
</feature>
<dbReference type="Pfam" id="PF08551">
    <property type="entry name" value="DUF1751"/>
    <property type="match status" value="1"/>
</dbReference>
<dbReference type="GO" id="GO:0006890">
    <property type="term" value="P:retrograde vesicle-mediated transport, Golgi to endoplasmic reticulum"/>
    <property type="evidence" value="ECO:0007669"/>
    <property type="project" value="InterPro"/>
</dbReference>
<feature type="transmembrane region" description="Helical" evidence="6">
    <location>
        <begin position="165"/>
        <end position="191"/>
    </location>
</feature>
<dbReference type="Proteomes" id="UP001166286">
    <property type="component" value="Unassembled WGS sequence"/>
</dbReference>
<dbReference type="GO" id="GO:0005794">
    <property type="term" value="C:Golgi apparatus"/>
    <property type="evidence" value="ECO:0007669"/>
    <property type="project" value="TreeGrafter"/>
</dbReference>
<evidence type="ECO:0000256" key="4">
    <source>
        <dbReference type="ARBA" id="ARBA00023136"/>
    </source>
</evidence>
<dbReference type="InterPro" id="IPR013861">
    <property type="entry name" value="TMEM115/Pdh1/Rbl19"/>
</dbReference>
<reference evidence="7" key="1">
    <citation type="submission" date="2023-03" db="EMBL/GenBank/DDBJ databases">
        <title>Complete genome of Cladonia borealis.</title>
        <authorList>
            <person name="Park H."/>
        </authorList>
    </citation>
    <scope>NUCLEOTIDE SEQUENCE</scope>
    <source>
        <strain evidence="7">ANT050790</strain>
    </source>
</reference>
<dbReference type="EMBL" id="JAFEKC020000006">
    <property type="protein sequence ID" value="KAK0514035.1"/>
    <property type="molecule type" value="Genomic_DNA"/>
</dbReference>
<proteinExistence type="predicted"/>
<comment type="caution">
    <text evidence="7">The sequence shown here is derived from an EMBL/GenBank/DDBJ whole genome shotgun (WGS) entry which is preliminary data.</text>
</comment>
<sequence length="350" mass="38055">MQLRINIPPLTRVLLALLIAISITHQITRYIFGGLDQGFLAIVPQWSLFYPWVYVTATFAEQNVITLLIAGATILYGGKYLERAWSSTEFGKFLLIVTVLPNVAATFIYVFWFAITRDEKRAMAYIQGSVALQGAFLVAFKQLVPEHTVTILQGIVKVRVKHFPAIFLAANTISGFVLGTDSALILAWAGFFTSWTYLRFYKKQLDLAGTSTGGSTISGDASETFAFAYFWPDVIQPPIAAISDRVYNFLVAIHLLKPFSAEDVETSNVQATARGEGGLPSLLNPGGRRGGGGGKREEAERRRALALKALDQRLQAATASKQPSAPAPSLGQSAQGPQAQDHEPSADSQA</sequence>
<dbReference type="SUPFAM" id="SSF144091">
    <property type="entry name" value="Rhomboid-like"/>
    <property type="match status" value="1"/>
</dbReference>
<evidence type="ECO:0000256" key="6">
    <source>
        <dbReference type="SAM" id="Phobius"/>
    </source>
</evidence>
<evidence type="ECO:0000313" key="8">
    <source>
        <dbReference type="Proteomes" id="UP001166286"/>
    </source>
</evidence>
<comment type="subcellular location">
    <subcellularLocation>
        <location evidence="1">Membrane</location>
        <topology evidence="1">Multi-pass membrane protein</topology>
    </subcellularLocation>
</comment>
<feature type="compositionally biased region" description="Basic and acidic residues" evidence="5">
    <location>
        <begin position="340"/>
        <end position="350"/>
    </location>
</feature>